<dbReference type="InterPro" id="IPR000477">
    <property type="entry name" value="RT_dom"/>
</dbReference>
<gene>
    <name evidence="3" type="primary">ltrA_4</name>
    <name evidence="3" type="ORF">STSP1_02202</name>
</gene>
<comment type="similarity">
    <text evidence="1">Belongs to the bacterial reverse transcriptase family.</text>
</comment>
<protein>
    <submittedName>
        <fullName evidence="3">Group II intron-encoded protein LtrA</fullName>
    </submittedName>
</protein>
<dbReference type="Proteomes" id="UP000193334">
    <property type="component" value="Chromosome"/>
</dbReference>
<sequence>MQYPEIGKTLEKLLLISARARRERGFKFTSLAHLLDEEYLRDCYQNLNRNKAVGIDNVSWQEYGINLDENLRRLVDRLKRKKYKPKPARRVYIPKDDKETRPLGISAIESKIVESGIARILNCIYEQDFLDCSYGFRPNRNCHQALKTLNDLITYQPVNHIVEADIKGFFDNVDHDKLLEFIRIRINDTALLGLIGKFLKAGYVDDGQLIVSQKGTPQGSILSPILANIFLHYVLDEWFEATVKSHTTGYCELVRYADDFVCVVRYADDAERIEQALKNRFNKYGLEIHPTKSRRITFGRFEKENAVKESRKPNTFDFLGFTHYCDISRRGKFKLGRKTSGKKFSAKCREMNDWLKAIRNHVKTKDWWKVLVAKLRGHYQYYGVSENYAGIRSFYKLTIRMVRKWLNRRSQKRKMSWERFSNYLEHYPLPKPEIVHSFYNRQV</sequence>
<dbReference type="EMBL" id="CP021023">
    <property type="protein sequence ID" value="ARN57776.1"/>
    <property type="molecule type" value="Genomic_DNA"/>
</dbReference>
<dbReference type="NCBIfam" id="TIGR04416">
    <property type="entry name" value="group_II_RT_mat"/>
    <property type="match status" value="1"/>
</dbReference>
<dbReference type="PANTHER" id="PTHR34047:SF8">
    <property type="entry name" value="PROTEIN YKFC"/>
    <property type="match status" value="1"/>
</dbReference>
<dbReference type="InterPro" id="IPR051083">
    <property type="entry name" value="GrpII_Intron_Splice-Mob/Def"/>
</dbReference>
<keyword evidence="4" id="KW-1185">Reference proteome</keyword>
<organism evidence="3 4">
    <name type="scientific">Sedimentisphaera salicampi</name>
    <dbReference type="NCBI Taxonomy" id="1941349"/>
    <lineage>
        <taxon>Bacteria</taxon>
        <taxon>Pseudomonadati</taxon>
        <taxon>Planctomycetota</taxon>
        <taxon>Phycisphaerae</taxon>
        <taxon>Sedimentisphaerales</taxon>
        <taxon>Sedimentisphaeraceae</taxon>
        <taxon>Sedimentisphaera</taxon>
    </lineage>
</organism>
<dbReference type="InterPro" id="IPR043502">
    <property type="entry name" value="DNA/RNA_pol_sf"/>
</dbReference>
<dbReference type="PROSITE" id="PS50878">
    <property type="entry name" value="RT_POL"/>
    <property type="match status" value="1"/>
</dbReference>
<dbReference type="STRING" id="1941349.STSP1_02202"/>
<feature type="domain" description="Reverse transcriptase" evidence="2">
    <location>
        <begin position="74"/>
        <end position="323"/>
    </location>
</feature>
<dbReference type="PANTHER" id="PTHR34047">
    <property type="entry name" value="NUCLEAR INTRON MATURASE 1, MITOCHONDRIAL-RELATED"/>
    <property type="match status" value="1"/>
</dbReference>
<reference evidence="4" key="1">
    <citation type="submission" date="2017-04" db="EMBL/GenBank/DDBJ databases">
        <title>Comparative genomics and description of representatives of a novel lineage of planctomycetes thriving in anoxic sediments.</title>
        <authorList>
            <person name="Spring S."/>
            <person name="Bunk B."/>
            <person name="Sproer C."/>
        </authorList>
    </citation>
    <scope>NUCLEOTIDE SEQUENCE [LARGE SCALE GENOMIC DNA]</scope>
    <source>
        <strain evidence="4">ST-PulAB-D4</strain>
    </source>
</reference>
<dbReference type="KEGG" id="pbp:STSP1_02202"/>
<evidence type="ECO:0000313" key="3">
    <source>
        <dbReference type="EMBL" id="ARN57776.1"/>
    </source>
</evidence>
<proteinExistence type="inferred from homology"/>
<dbReference type="SUPFAM" id="SSF56672">
    <property type="entry name" value="DNA/RNA polymerases"/>
    <property type="match status" value="1"/>
</dbReference>
<dbReference type="CDD" id="cd01651">
    <property type="entry name" value="RT_G2_intron"/>
    <property type="match status" value="1"/>
</dbReference>
<dbReference type="InterPro" id="IPR030931">
    <property type="entry name" value="Group_II_RT_mat"/>
</dbReference>
<dbReference type="Pfam" id="PF00078">
    <property type="entry name" value="RVT_1"/>
    <property type="match status" value="1"/>
</dbReference>
<evidence type="ECO:0000313" key="4">
    <source>
        <dbReference type="Proteomes" id="UP000193334"/>
    </source>
</evidence>
<dbReference type="AlphaFoldDB" id="A0A1W6LPU0"/>
<accession>A0A1W6LPU0</accession>
<name>A0A1W6LPU0_9BACT</name>
<evidence type="ECO:0000256" key="1">
    <source>
        <dbReference type="ARBA" id="ARBA00034120"/>
    </source>
</evidence>
<evidence type="ECO:0000259" key="2">
    <source>
        <dbReference type="PROSITE" id="PS50878"/>
    </source>
</evidence>